<organism evidence="1 2">
    <name type="scientific">Aspergillus oryzae</name>
    <name type="common">Yellow koji mold</name>
    <dbReference type="NCBI Taxonomy" id="5062"/>
    <lineage>
        <taxon>Eukaryota</taxon>
        <taxon>Fungi</taxon>
        <taxon>Dikarya</taxon>
        <taxon>Ascomycota</taxon>
        <taxon>Pezizomycotina</taxon>
        <taxon>Eurotiomycetes</taxon>
        <taxon>Eurotiomycetidae</taxon>
        <taxon>Eurotiales</taxon>
        <taxon>Aspergillaceae</taxon>
        <taxon>Aspergillus</taxon>
        <taxon>Aspergillus subgen. Circumdati</taxon>
    </lineage>
</organism>
<sequence length="469" mass="52724">MGKLKSSAHESVLWPEPTGTISHICVHPSAIQLGTMGLSHSSRLSDNSCLLYSLLESLRSSDEDKVNHILETIRGSALLSNVANVVDAPADLSDASSDNSKPLGNTDDAIAQQERLAADAHSRITLEKLCDIPVFQVPVKPWTAVTDDDHLVSHLISLYFTWDHPLSQIVDQRVFLRHMREGNKNTEFCTPFLATPAYSLSWLTILFRQISMECRKTANLKPPIFEPPGRDNSNDDIVWIPYPRSNHIGYEKKSALLREIMIQTVGFTELVVNMQDLLFDEAFDMNIGDLCRAVSAVYTRLETWLDNLPPPLKIDKEAVQVPQVLSLQYHHAIIQLFDFLMNHEDFAPMSHPSDVNQARLIRLQSAKQIADYLLLYHEAYGLRHVPGQMLEPANASTLILLAALDDCKDNLKEEFIEVCRFLVAFSKRFSLARDMLANIESTAESKGIKLSPEAGAVFDHRNLESSQWL</sequence>
<gene>
    <name evidence="1" type="ORF">Aory04_001006400</name>
</gene>
<comment type="caution">
    <text evidence="1">The sequence shown here is derived from an EMBL/GenBank/DDBJ whole genome shotgun (WGS) entry which is preliminary data.</text>
</comment>
<evidence type="ECO:0000313" key="1">
    <source>
        <dbReference type="EMBL" id="GMG34748.1"/>
    </source>
</evidence>
<dbReference type="AlphaFoldDB" id="A0AAN4YPZ1"/>
<evidence type="ECO:0000313" key="2">
    <source>
        <dbReference type="Proteomes" id="UP001165205"/>
    </source>
</evidence>
<protein>
    <submittedName>
        <fullName evidence="1">Unnamed protein product</fullName>
    </submittedName>
</protein>
<accession>A0AAN4YPZ1</accession>
<reference evidence="1" key="1">
    <citation type="submission" date="2023-04" db="EMBL/GenBank/DDBJ databases">
        <title>Aspergillus oryzae NBRC 4228.</title>
        <authorList>
            <person name="Ichikawa N."/>
            <person name="Sato H."/>
            <person name="Tonouchi N."/>
        </authorList>
    </citation>
    <scope>NUCLEOTIDE SEQUENCE</scope>
    <source>
        <strain evidence="1">NBRC 4228</strain>
    </source>
</reference>
<dbReference type="PANTHER" id="PTHR47256:SF10">
    <property type="entry name" value="ZN(II)2CYS6 TRANSCRIPTION FACTOR (EUROFUNG)"/>
    <property type="match status" value="1"/>
</dbReference>
<proteinExistence type="predicted"/>
<dbReference type="CDD" id="cd12148">
    <property type="entry name" value="fungal_TF_MHR"/>
    <property type="match status" value="1"/>
</dbReference>
<dbReference type="PANTHER" id="PTHR47256">
    <property type="entry name" value="ZN(II)2CYS6 TRANSCRIPTION FACTOR (EUROFUNG)-RELATED"/>
    <property type="match status" value="1"/>
</dbReference>
<dbReference type="Proteomes" id="UP001165205">
    <property type="component" value="Unassembled WGS sequence"/>
</dbReference>
<dbReference type="InterPro" id="IPR053187">
    <property type="entry name" value="Notoamide_regulator"/>
</dbReference>
<dbReference type="EMBL" id="BSYA01000148">
    <property type="protein sequence ID" value="GMG34748.1"/>
    <property type="molecule type" value="Genomic_DNA"/>
</dbReference>
<name>A0AAN4YPZ1_ASPOZ</name>